<dbReference type="RefSeq" id="WP_180144277.1">
    <property type="nucleotide sequence ID" value="NZ_CAADHO010000009.1"/>
</dbReference>
<evidence type="ECO:0000313" key="3">
    <source>
        <dbReference type="Proteomes" id="UP000507962"/>
    </source>
</evidence>
<keyword evidence="1" id="KW-1133">Transmembrane helix</keyword>
<reference evidence="2 3" key="1">
    <citation type="submission" date="2019-03" db="EMBL/GenBank/DDBJ databases">
        <authorList>
            <person name="Nijsse B."/>
        </authorList>
    </citation>
    <scope>NUCLEOTIDE SEQUENCE [LARGE SCALE GENOMIC DNA]</scope>
    <source>
        <strain evidence="2">Desulfoluna butyratoxydans MSL71</strain>
    </source>
</reference>
<protein>
    <submittedName>
        <fullName evidence="2">Uncharacterized protein</fullName>
    </submittedName>
</protein>
<evidence type="ECO:0000313" key="2">
    <source>
        <dbReference type="EMBL" id="VFQ46484.1"/>
    </source>
</evidence>
<keyword evidence="1" id="KW-0472">Membrane</keyword>
<feature type="transmembrane region" description="Helical" evidence="1">
    <location>
        <begin position="83"/>
        <end position="102"/>
    </location>
</feature>
<evidence type="ECO:0000256" key="1">
    <source>
        <dbReference type="SAM" id="Phobius"/>
    </source>
</evidence>
<accession>A0A4U8YRX1</accession>
<organism evidence="2 3">
    <name type="scientific">Desulfoluna butyratoxydans</name>
    <dbReference type="NCBI Taxonomy" id="231438"/>
    <lineage>
        <taxon>Bacteria</taxon>
        <taxon>Pseudomonadati</taxon>
        <taxon>Thermodesulfobacteriota</taxon>
        <taxon>Desulfobacteria</taxon>
        <taxon>Desulfobacterales</taxon>
        <taxon>Desulfolunaceae</taxon>
        <taxon>Desulfoluna</taxon>
    </lineage>
</organism>
<keyword evidence="3" id="KW-1185">Reference proteome</keyword>
<sequence>MKQPPDASGTAKDNGLWDLLVRLRLAEATVFAYCLWHARDLLAAWQRSPHDRLGWLALFIWGLPILCRGRHLEKGRPLGQPHLLALGLFLSFIGELGSLNLLNHLGLASALAGLVGLTPRQLPWVVAAISWMPLLGWVGSHLFPFMVLPMRLALATAGTGFFFLSPAPPPEAAPCPT</sequence>
<dbReference type="AlphaFoldDB" id="A0A4U8YRX1"/>
<gene>
    <name evidence="2" type="ORF">MSL71_41510</name>
</gene>
<dbReference type="EMBL" id="CAADHO010000009">
    <property type="protein sequence ID" value="VFQ46484.1"/>
    <property type="molecule type" value="Genomic_DNA"/>
</dbReference>
<feature type="transmembrane region" description="Helical" evidence="1">
    <location>
        <begin position="122"/>
        <end position="143"/>
    </location>
</feature>
<name>A0A4U8YRX1_9BACT</name>
<proteinExistence type="predicted"/>
<feature type="transmembrane region" description="Helical" evidence="1">
    <location>
        <begin position="53"/>
        <end position="71"/>
    </location>
</feature>
<keyword evidence="1" id="KW-0812">Transmembrane</keyword>
<dbReference type="Proteomes" id="UP000507962">
    <property type="component" value="Unassembled WGS sequence"/>
</dbReference>